<dbReference type="AlphaFoldDB" id="A0A0P1G938"/>
<dbReference type="InterPro" id="IPR036412">
    <property type="entry name" value="HAD-like_sf"/>
</dbReference>
<dbReference type="EC" id="3.1.3.5" evidence="2"/>
<dbReference type="GO" id="GO:0008253">
    <property type="term" value="F:5'-nucleotidase activity"/>
    <property type="evidence" value="ECO:0007669"/>
    <property type="project" value="UniProtKB-EC"/>
</dbReference>
<dbReference type="RefSeq" id="WP_058242773.1">
    <property type="nucleotide sequence ID" value="NZ_CYSB01000036.1"/>
</dbReference>
<dbReference type="InterPro" id="IPR006357">
    <property type="entry name" value="HAD-SF_hydro_IIA"/>
</dbReference>
<reference evidence="2 4" key="2">
    <citation type="submission" date="2015-09" db="EMBL/GenBank/DDBJ databases">
        <authorList>
            <consortium name="Swine Surveillance"/>
        </authorList>
    </citation>
    <scope>NUCLEOTIDE SEQUENCE [LARGE SCALE GENOMIC DNA]</scope>
    <source>
        <strain evidence="2 4">5120</strain>
    </source>
</reference>
<dbReference type="EMBL" id="CYSB01000036">
    <property type="protein sequence ID" value="CUH68835.1"/>
    <property type="molecule type" value="Genomic_DNA"/>
</dbReference>
<dbReference type="Proteomes" id="UP000051887">
    <property type="component" value="Unassembled WGS sequence"/>
</dbReference>
<dbReference type="PANTHER" id="PTHR19288">
    <property type="entry name" value="4-NITROPHENYLPHOSPHATASE-RELATED"/>
    <property type="match status" value="1"/>
</dbReference>
<evidence type="ECO:0000313" key="2">
    <source>
        <dbReference type="EMBL" id="CUH71367.1"/>
    </source>
</evidence>
<dbReference type="PANTHER" id="PTHR19288:SF90">
    <property type="entry name" value="OS08G0542600 PROTEIN"/>
    <property type="match status" value="1"/>
</dbReference>
<evidence type="ECO:0000313" key="3">
    <source>
        <dbReference type="Proteomes" id="UP000051086"/>
    </source>
</evidence>
<evidence type="ECO:0000313" key="1">
    <source>
        <dbReference type="EMBL" id="CUH68835.1"/>
    </source>
</evidence>
<keyword evidence="2" id="KW-0378">Hydrolase</keyword>
<dbReference type="SUPFAM" id="SSF56784">
    <property type="entry name" value="HAD-like"/>
    <property type="match status" value="1"/>
</dbReference>
<dbReference type="Gene3D" id="3.40.50.1000">
    <property type="entry name" value="HAD superfamily/HAD-like"/>
    <property type="match status" value="2"/>
</dbReference>
<organism evidence="2 4">
    <name type="scientific">Thalassovita autumnalis</name>
    <dbReference type="NCBI Taxonomy" id="2072972"/>
    <lineage>
        <taxon>Bacteria</taxon>
        <taxon>Pseudomonadati</taxon>
        <taxon>Pseudomonadota</taxon>
        <taxon>Alphaproteobacteria</taxon>
        <taxon>Rhodobacterales</taxon>
        <taxon>Roseobacteraceae</taxon>
        <taxon>Thalassovita</taxon>
    </lineage>
</organism>
<proteinExistence type="predicted"/>
<gene>
    <name evidence="2" type="primary">nagD</name>
    <name evidence="1" type="ORF">TL5118_02794</name>
    <name evidence="2" type="ORF">TL5120_01153</name>
</gene>
<dbReference type="Pfam" id="PF13344">
    <property type="entry name" value="Hydrolase_6"/>
    <property type="match status" value="1"/>
</dbReference>
<accession>A0A0P1G938</accession>
<protein>
    <submittedName>
        <fullName evidence="2">Ribonucleotide monophosphatase NagD</fullName>
        <ecNumber evidence="2">3.1.3.5</ecNumber>
    </submittedName>
</protein>
<dbReference type="Proteomes" id="UP000051086">
    <property type="component" value="Unassembled WGS sequence"/>
</dbReference>
<dbReference type="GO" id="GO:0005737">
    <property type="term" value="C:cytoplasm"/>
    <property type="evidence" value="ECO:0007669"/>
    <property type="project" value="TreeGrafter"/>
</dbReference>
<dbReference type="InterPro" id="IPR023214">
    <property type="entry name" value="HAD_sf"/>
</dbReference>
<sequence length="305" mass="33243">MPAGFRTTDYHTAFARYEAVRHRLPEAGTPRVTHRAANLAEIADHFDALLLDAFGVLNIGEAPVPGAPERLAELRSLGKELRVLTNAASVPVQDLLAKYHRLGFDFTLEEVVSSRQVLIAAAAKAPARHWGVILPEGSDTDDLTDLDHRLLTSDPADYDVVEGFLFLGSKGWSPEHQEILARSLAKAPRPFWIGNPDLVAPRETGFSVEPGFFAHDIADSLAIAPTFFGKPFDNAFDMALATLPPEIPRDRVFMVGDSPHTDILGGNAAGLKSVLLTPYGFLASQNVEQVLEQCEIRPDYEVAAI</sequence>
<dbReference type="OrthoDB" id="148966at2"/>
<dbReference type="Pfam" id="PF13242">
    <property type="entry name" value="Hydrolase_like"/>
    <property type="match status" value="1"/>
</dbReference>
<keyword evidence="3" id="KW-1185">Reference proteome</keyword>
<reference evidence="1 3" key="1">
    <citation type="submission" date="2015-09" db="EMBL/GenBank/DDBJ databases">
        <authorList>
            <person name="Rodrigo-Torres L."/>
            <person name="Arahal D.R."/>
        </authorList>
    </citation>
    <scope>NUCLEOTIDE SEQUENCE [LARGE SCALE GENOMIC DNA]</scope>
    <source>
        <strain evidence="1 3">CECT 5118</strain>
    </source>
</reference>
<dbReference type="EMBL" id="CYSC01000020">
    <property type="protein sequence ID" value="CUH71367.1"/>
    <property type="molecule type" value="Genomic_DNA"/>
</dbReference>
<evidence type="ECO:0000313" key="4">
    <source>
        <dbReference type="Proteomes" id="UP000051887"/>
    </source>
</evidence>
<name>A0A0P1G938_9RHOB</name>